<keyword evidence="1" id="KW-0805">Transcription regulation</keyword>
<keyword evidence="7" id="KW-1185">Reference proteome</keyword>
<dbReference type="InterPro" id="IPR052067">
    <property type="entry name" value="Metal_resp_HTH_trans_reg"/>
</dbReference>
<organism evidence="6 7">
    <name type="scientific">Mesopusillimonas faecipullorum</name>
    <dbReference type="NCBI Taxonomy" id="2755040"/>
    <lineage>
        <taxon>Bacteria</taxon>
        <taxon>Pseudomonadati</taxon>
        <taxon>Pseudomonadota</taxon>
        <taxon>Betaproteobacteria</taxon>
        <taxon>Burkholderiales</taxon>
        <taxon>Alcaligenaceae</taxon>
        <taxon>Mesopusillimonas</taxon>
    </lineage>
</organism>
<dbReference type="Proteomes" id="UP000776983">
    <property type="component" value="Unassembled WGS sequence"/>
</dbReference>
<evidence type="ECO:0000256" key="3">
    <source>
        <dbReference type="ARBA" id="ARBA00023163"/>
    </source>
</evidence>
<gene>
    <name evidence="6" type="ORF">H0484_07810</name>
</gene>
<reference evidence="6 7" key="1">
    <citation type="submission" date="2020-07" db="EMBL/GenBank/DDBJ databases">
        <title>Pusillimonas sp. nov., isolated from poultry manure in Taiwan.</title>
        <authorList>
            <person name="Lin S.-Y."/>
            <person name="Tang Y.-S."/>
            <person name="Young C.-C."/>
        </authorList>
    </citation>
    <scope>NUCLEOTIDE SEQUENCE [LARGE SCALE GENOMIC DNA]</scope>
    <source>
        <strain evidence="6 7">CC-YST705</strain>
    </source>
</reference>
<dbReference type="RefSeq" id="WP_226954018.1">
    <property type="nucleotide sequence ID" value="NZ_JACDXW010000003.1"/>
</dbReference>
<dbReference type="InterPro" id="IPR000835">
    <property type="entry name" value="HTH_MarR-typ"/>
</dbReference>
<keyword evidence="3" id="KW-0804">Transcription</keyword>
<feature type="compositionally biased region" description="Low complexity" evidence="4">
    <location>
        <begin position="9"/>
        <end position="20"/>
    </location>
</feature>
<accession>A0ABS8CC98</accession>
<dbReference type="EMBL" id="JACDXW010000003">
    <property type="protein sequence ID" value="MCB5363652.1"/>
    <property type="molecule type" value="Genomic_DNA"/>
</dbReference>
<dbReference type="SUPFAM" id="SSF46785">
    <property type="entry name" value="Winged helix' DNA-binding domain"/>
    <property type="match status" value="1"/>
</dbReference>
<evidence type="ECO:0000313" key="7">
    <source>
        <dbReference type="Proteomes" id="UP000776983"/>
    </source>
</evidence>
<dbReference type="PANTHER" id="PTHR35790:SF4">
    <property type="entry name" value="HTH-TYPE TRANSCRIPTIONAL REGULATOR PCHR"/>
    <property type="match status" value="1"/>
</dbReference>
<keyword evidence="2" id="KW-0238">DNA-binding</keyword>
<dbReference type="InterPro" id="IPR036390">
    <property type="entry name" value="WH_DNA-bd_sf"/>
</dbReference>
<evidence type="ECO:0000259" key="5">
    <source>
        <dbReference type="PROSITE" id="PS50995"/>
    </source>
</evidence>
<protein>
    <submittedName>
        <fullName evidence="6">Winged helix-turn-helix transcriptional regulator</fullName>
    </submittedName>
</protein>
<dbReference type="SMART" id="SM00347">
    <property type="entry name" value="HTH_MARR"/>
    <property type="match status" value="1"/>
</dbReference>
<feature type="region of interest" description="Disordered" evidence="4">
    <location>
        <begin position="1"/>
        <end position="20"/>
    </location>
</feature>
<dbReference type="InterPro" id="IPR036388">
    <property type="entry name" value="WH-like_DNA-bd_sf"/>
</dbReference>
<feature type="domain" description="HTH marR-type" evidence="5">
    <location>
        <begin position="35"/>
        <end position="168"/>
    </location>
</feature>
<proteinExistence type="predicted"/>
<dbReference type="Pfam" id="PF12802">
    <property type="entry name" value="MarR_2"/>
    <property type="match status" value="1"/>
</dbReference>
<dbReference type="PROSITE" id="PS50995">
    <property type="entry name" value="HTH_MARR_2"/>
    <property type="match status" value="1"/>
</dbReference>
<evidence type="ECO:0000256" key="2">
    <source>
        <dbReference type="ARBA" id="ARBA00023125"/>
    </source>
</evidence>
<name>A0ABS8CC98_9BURK</name>
<comment type="caution">
    <text evidence="6">The sequence shown here is derived from an EMBL/GenBank/DDBJ whole genome shotgun (WGS) entry which is preliminary data.</text>
</comment>
<dbReference type="PANTHER" id="PTHR35790">
    <property type="entry name" value="HTH-TYPE TRANSCRIPTIONAL REGULATOR PCHR"/>
    <property type="match status" value="1"/>
</dbReference>
<evidence type="ECO:0000256" key="1">
    <source>
        <dbReference type="ARBA" id="ARBA00023015"/>
    </source>
</evidence>
<sequence length="200" mass="22569">MPTKSSQTARANKPAARRQAAQRADKWLPTGIELEQYAPAYFTFITTKLAGGAASAYRRHFGVGIEVWRVLVMLALDEKVSVNMVCRLIGMDKGSVSRAFKSMYEMGLISFSHDPHDGRVRYATLTEAGRRKHDEIKAVAMERQRAFLNCLNPEEVPVLLDMLWRLHGNLPNVEQATQVYLEAHVLNKKAPSSRKKKESK</sequence>
<evidence type="ECO:0000256" key="4">
    <source>
        <dbReference type="SAM" id="MobiDB-lite"/>
    </source>
</evidence>
<evidence type="ECO:0000313" key="6">
    <source>
        <dbReference type="EMBL" id="MCB5363652.1"/>
    </source>
</evidence>
<dbReference type="Gene3D" id="1.10.10.10">
    <property type="entry name" value="Winged helix-like DNA-binding domain superfamily/Winged helix DNA-binding domain"/>
    <property type="match status" value="1"/>
</dbReference>